<dbReference type="PANTHER" id="PTHR47816:SF4">
    <property type="entry name" value="RIBOSOMAL RNA SMALL SUBUNIT METHYLTRANSFERASE C"/>
    <property type="match status" value="1"/>
</dbReference>
<feature type="domain" description="Methyltransferase small" evidence="6">
    <location>
        <begin position="163"/>
        <end position="329"/>
    </location>
</feature>
<dbReference type="Proteomes" id="UP000676169">
    <property type="component" value="Chromosome"/>
</dbReference>
<keyword evidence="1" id="KW-0963">Cytoplasm</keyword>
<sequence>MNPALEPLMLVFAGEDDLPVPTHALFLGAEPHEALKAWPEIVGWQPFKPLADAWETAGFKRVDTPEGKWPVVLVLPGKAKDETLALFATAYDLLEDGGTLVAAMPNTAGAARFEKELAKAAGHIASLSKNKCRAFHAVKDGRWNTATVAEWRELGAVRTIPDTTFLVQAGVFSSEHVDPGSRFLTTHLPRSLRGHVADLGAGWGYLSRWIDDHCTGVTRIDLHEADARALDLARKNLADTDIEVCFLWNDVAGGLHHIYDAIVMNPPFHSGQLTDVGLGKAFIHSSARALKRGGKLYLVANRQLPYEAELDAAGFAWRKAAEDATFKILIAEKRAS</sequence>
<dbReference type="EMBL" id="CP073100">
    <property type="protein sequence ID" value="QUE50804.1"/>
    <property type="molecule type" value="Genomic_DNA"/>
</dbReference>
<organism evidence="7 8">
    <name type="scientific">Luteolibacter ambystomatis</name>
    <dbReference type="NCBI Taxonomy" id="2824561"/>
    <lineage>
        <taxon>Bacteria</taxon>
        <taxon>Pseudomonadati</taxon>
        <taxon>Verrucomicrobiota</taxon>
        <taxon>Verrucomicrobiia</taxon>
        <taxon>Verrucomicrobiales</taxon>
        <taxon>Verrucomicrobiaceae</taxon>
        <taxon>Luteolibacter</taxon>
    </lineage>
</organism>
<dbReference type="InterPro" id="IPR007848">
    <property type="entry name" value="Small_mtfrase_dom"/>
</dbReference>
<dbReference type="KEGG" id="lamb:KBB96_18325"/>
<keyword evidence="5" id="KW-0949">S-adenosyl-L-methionine</keyword>
<evidence type="ECO:0000259" key="6">
    <source>
        <dbReference type="Pfam" id="PF05175"/>
    </source>
</evidence>
<dbReference type="RefSeq" id="WP_211630943.1">
    <property type="nucleotide sequence ID" value="NZ_CP073100.1"/>
</dbReference>
<dbReference type="GO" id="GO:0008757">
    <property type="term" value="F:S-adenosylmethionine-dependent methyltransferase activity"/>
    <property type="evidence" value="ECO:0007669"/>
    <property type="project" value="InterPro"/>
</dbReference>
<proteinExistence type="predicted"/>
<evidence type="ECO:0000256" key="2">
    <source>
        <dbReference type="ARBA" id="ARBA00022552"/>
    </source>
</evidence>
<keyword evidence="8" id="KW-1185">Reference proteome</keyword>
<keyword evidence="3 7" id="KW-0489">Methyltransferase</keyword>
<evidence type="ECO:0000256" key="1">
    <source>
        <dbReference type="ARBA" id="ARBA00022490"/>
    </source>
</evidence>
<dbReference type="GO" id="GO:0008170">
    <property type="term" value="F:N-methyltransferase activity"/>
    <property type="evidence" value="ECO:0007669"/>
    <property type="project" value="UniProtKB-ARBA"/>
</dbReference>
<evidence type="ECO:0000313" key="8">
    <source>
        <dbReference type="Proteomes" id="UP000676169"/>
    </source>
</evidence>
<dbReference type="GO" id="GO:0003676">
    <property type="term" value="F:nucleic acid binding"/>
    <property type="evidence" value="ECO:0007669"/>
    <property type="project" value="InterPro"/>
</dbReference>
<name>A0A975IZ46_9BACT</name>
<gene>
    <name evidence="7" type="ORF">KBB96_18325</name>
</gene>
<reference evidence="7" key="1">
    <citation type="submission" date="2021-04" db="EMBL/GenBank/DDBJ databases">
        <title>Luteolibacter sp. 32A isolated from the skin of an Anderson's salamander (Ambystoma andersonii).</title>
        <authorList>
            <person name="Spergser J."/>
            <person name="Busse H.-J."/>
        </authorList>
    </citation>
    <scope>NUCLEOTIDE SEQUENCE</scope>
    <source>
        <strain evidence="7">32A</strain>
    </source>
</reference>
<evidence type="ECO:0000313" key="7">
    <source>
        <dbReference type="EMBL" id="QUE50804.1"/>
    </source>
</evidence>
<protein>
    <submittedName>
        <fullName evidence="7">Class I SAM-dependent methyltransferase</fullName>
    </submittedName>
</protein>
<dbReference type="Pfam" id="PF05175">
    <property type="entry name" value="MTS"/>
    <property type="match status" value="1"/>
</dbReference>
<dbReference type="GO" id="GO:0032259">
    <property type="term" value="P:methylation"/>
    <property type="evidence" value="ECO:0007669"/>
    <property type="project" value="UniProtKB-KW"/>
</dbReference>
<keyword evidence="4" id="KW-0808">Transferase</keyword>
<dbReference type="CDD" id="cd02440">
    <property type="entry name" value="AdoMet_MTases"/>
    <property type="match status" value="1"/>
</dbReference>
<evidence type="ECO:0000256" key="4">
    <source>
        <dbReference type="ARBA" id="ARBA00022679"/>
    </source>
</evidence>
<evidence type="ECO:0000256" key="5">
    <source>
        <dbReference type="ARBA" id="ARBA00022691"/>
    </source>
</evidence>
<dbReference type="InterPro" id="IPR046977">
    <property type="entry name" value="RsmC/RlmG"/>
</dbReference>
<dbReference type="InterPro" id="IPR002052">
    <property type="entry name" value="DNA_methylase_N6_adenine_CS"/>
</dbReference>
<dbReference type="PANTHER" id="PTHR47816">
    <property type="entry name" value="RIBOSOMAL RNA SMALL SUBUNIT METHYLTRANSFERASE C"/>
    <property type="match status" value="1"/>
</dbReference>
<dbReference type="InterPro" id="IPR029063">
    <property type="entry name" value="SAM-dependent_MTases_sf"/>
</dbReference>
<dbReference type="AlphaFoldDB" id="A0A975IZ46"/>
<dbReference type="SUPFAM" id="SSF53335">
    <property type="entry name" value="S-adenosyl-L-methionine-dependent methyltransferases"/>
    <property type="match status" value="1"/>
</dbReference>
<dbReference type="GO" id="GO:0006364">
    <property type="term" value="P:rRNA processing"/>
    <property type="evidence" value="ECO:0007669"/>
    <property type="project" value="UniProtKB-KW"/>
</dbReference>
<dbReference type="PROSITE" id="PS00092">
    <property type="entry name" value="N6_MTASE"/>
    <property type="match status" value="1"/>
</dbReference>
<keyword evidence="2" id="KW-0698">rRNA processing</keyword>
<dbReference type="Gene3D" id="3.40.50.150">
    <property type="entry name" value="Vaccinia Virus protein VP39"/>
    <property type="match status" value="2"/>
</dbReference>
<evidence type="ECO:0000256" key="3">
    <source>
        <dbReference type="ARBA" id="ARBA00022603"/>
    </source>
</evidence>
<accession>A0A975IZ46</accession>